<dbReference type="Gene3D" id="3.40.640.10">
    <property type="entry name" value="Type I PLP-dependent aspartate aminotransferase-like (Major domain)"/>
    <property type="match status" value="1"/>
</dbReference>
<keyword evidence="6 9" id="KW-0093">Biotin biosynthesis</keyword>
<evidence type="ECO:0000256" key="6">
    <source>
        <dbReference type="ARBA" id="ARBA00022756"/>
    </source>
</evidence>
<dbReference type="Gene3D" id="3.90.1150.10">
    <property type="entry name" value="Aspartate Aminotransferase, domain 1"/>
    <property type="match status" value="1"/>
</dbReference>
<evidence type="ECO:0000256" key="4">
    <source>
        <dbReference type="ARBA" id="ARBA00022679"/>
    </source>
</evidence>
<name>A4TWH3_9PROT</name>
<comment type="catalytic activity">
    <reaction evidence="8 9">
        <text>(8S)-8-amino-7-oxononanoate + S-adenosyl-L-methionine = S-adenosyl-4-methylsulfanyl-2-oxobutanoate + (7R,8S)-7,8-diammoniononanoate</text>
        <dbReference type="Rhea" id="RHEA:16861"/>
        <dbReference type="ChEBI" id="CHEBI:16490"/>
        <dbReference type="ChEBI" id="CHEBI:59789"/>
        <dbReference type="ChEBI" id="CHEBI:149468"/>
        <dbReference type="ChEBI" id="CHEBI:149469"/>
        <dbReference type="EC" id="2.6.1.62"/>
    </reaction>
</comment>
<evidence type="ECO:0000256" key="2">
    <source>
        <dbReference type="ARBA" id="ARBA00005063"/>
    </source>
</evidence>
<dbReference type="InterPro" id="IPR015424">
    <property type="entry name" value="PyrdxlP-dep_Trfase"/>
</dbReference>
<evidence type="ECO:0000256" key="1">
    <source>
        <dbReference type="ARBA" id="ARBA00001933"/>
    </source>
</evidence>
<dbReference type="AlphaFoldDB" id="A4TWH3"/>
<evidence type="ECO:0000256" key="5">
    <source>
        <dbReference type="ARBA" id="ARBA00022691"/>
    </source>
</evidence>
<dbReference type="GO" id="GO:0005737">
    <property type="term" value="C:cytoplasm"/>
    <property type="evidence" value="ECO:0007669"/>
    <property type="project" value="UniProtKB-SubCell"/>
</dbReference>
<sequence>MSDDILALDAKHVWHPFTQAATAAPALHAVRGQGAVIETADGKQYVDLVSSWWVNLHGHANPVIARAVAEQAGTLEQAIFAEFTHAPAARLAAKICAQLPGDLDRVFYSDDGSTAVEVAMKMARQYWGNMGQDRRVYVGFDGGYHGDTVGAMSLGRTSGYFGAWESMLFPVEIAPFPHTWDGDDTIEAREAAALADFDAILDRNQGQIAAIIIEPLIQGAAGMRLCRPEYLRAVAERAKAAGTLLILDEVMTGFGRTGAVFACQKAGITPDMICLSKGLTGGFLPMAMTVTRDFIYQAFLGQDVSRAFLHGHSYTANPLGCAAGLASLELLLGAECQARIQAIEAIHRARLDRMAGLAAVSKPRLCGTMAAFDLPNGEAGAKLKLIFRERGLLLRPMGNVLYLLPPYCMNDGALHHAWDIIEDEVSKISGADPCCASRKSSGPWMTNSVIP</sequence>
<dbReference type="Pfam" id="PF00202">
    <property type="entry name" value="Aminotran_3"/>
    <property type="match status" value="1"/>
</dbReference>
<dbReference type="InterPro" id="IPR005815">
    <property type="entry name" value="BioA"/>
</dbReference>
<dbReference type="FunFam" id="3.40.640.10:FF:000004">
    <property type="entry name" value="Acetylornithine aminotransferase"/>
    <property type="match status" value="1"/>
</dbReference>
<dbReference type="EC" id="2.6.1.62" evidence="9"/>
<evidence type="ECO:0000256" key="3">
    <source>
        <dbReference type="ARBA" id="ARBA00022576"/>
    </source>
</evidence>
<dbReference type="GO" id="GO:0009102">
    <property type="term" value="P:biotin biosynthetic process"/>
    <property type="evidence" value="ECO:0007669"/>
    <property type="project" value="UniProtKB-UniRule"/>
</dbReference>
<dbReference type="GO" id="GO:0004015">
    <property type="term" value="F:adenosylmethionine-8-amino-7-oxononanoate transaminase activity"/>
    <property type="evidence" value="ECO:0007669"/>
    <property type="project" value="UniProtKB-UniRule"/>
</dbReference>
<reference evidence="10" key="1">
    <citation type="journal article" date="2007" name="J. Bacteriol.">
        <title>Comparative genome analysis of four magnetotactic bacteria reveals a complex set of group-specific genes implicated in magnetosome biomineralization and function.</title>
        <authorList>
            <person name="Richter M."/>
            <person name="Kube M."/>
            <person name="Bazylinski D.A."/>
            <person name="Lombardot T."/>
            <person name="Gloeckner F.O."/>
            <person name="Reinhardt R."/>
            <person name="Schueler D."/>
        </authorList>
    </citation>
    <scope>NUCLEOTIDE SEQUENCE</scope>
    <source>
        <strain evidence="10">MSR-1</strain>
    </source>
</reference>
<dbReference type="EMBL" id="CU459003">
    <property type="protein sequence ID" value="CAM74980.1"/>
    <property type="molecule type" value="Genomic_DNA"/>
</dbReference>
<dbReference type="GO" id="GO:0030170">
    <property type="term" value="F:pyridoxal phosphate binding"/>
    <property type="evidence" value="ECO:0007669"/>
    <property type="project" value="UniProtKB-UniRule"/>
</dbReference>
<comment type="pathway">
    <text evidence="2 9">Cofactor biosynthesis; biotin biosynthesis; 7,8-diaminononanoate from 8-amino-7-oxononanoate (SAM route): step 1/1.</text>
</comment>
<evidence type="ECO:0000256" key="8">
    <source>
        <dbReference type="ARBA" id="ARBA00048449"/>
    </source>
</evidence>
<dbReference type="CDD" id="cd00610">
    <property type="entry name" value="OAT_like"/>
    <property type="match status" value="1"/>
</dbReference>
<keyword evidence="7 9" id="KW-0663">Pyridoxal phosphate</keyword>
<dbReference type="RefSeq" id="WP_106001911.1">
    <property type="nucleotide sequence ID" value="NZ_CP027527.1"/>
</dbReference>
<dbReference type="UniPathway" id="UPA00078">
    <property type="reaction ID" value="UER00160"/>
</dbReference>
<dbReference type="InterPro" id="IPR049704">
    <property type="entry name" value="Aminotrans_3_PPA_site"/>
</dbReference>
<keyword evidence="4 9" id="KW-0808">Transferase</keyword>
<dbReference type="InterPro" id="IPR015422">
    <property type="entry name" value="PyrdxlP-dep_Trfase_small"/>
</dbReference>
<dbReference type="PANTHER" id="PTHR42684">
    <property type="entry name" value="ADENOSYLMETHIONINE-8-AMINO-7-OXONONANOATE AMINOTRANSFERASE"/>
    <property type="match status" value="1"/>
</dbReference>
<evidence type="ECO:0000256" key="7">
    <source>
        <dbReference type="ARBA" id="ARBA00022898"/>
    </source>
</evidence>
<feature type="binding site" evidence="9">
    <location>
        <position position="277"/>
    </location>
    <ligand>
        <name>substrate</name>
    </ligand>
</feature>
<dbReference type="NCBIfam" id="TIGR00508">
    <property type="entry name" value="bioA"/>
    <property type="match status" value="1"/>
</dbReference>
<dbReference type="SUPFAM" id="SSF53383">
    <property type="entry name" value="PLP-dependent transferases"/>
    <property type="match status" value="1"/>
</dbReference>
<comment type="cofactor">
    <cofactor evidence="1 9">
        <name>pyridoxal 5'-phosphate</name>
        <dbReference type="ChEBI" id="CHEBI:597326"/>
    </cofactor>
</comment>
<keyword evidence="5 9" id="KW-0949">S-adenosyl-L-methionine</keyword>
<feature type="binding site" evidence="9">
    <location>
        <begin position="312"/>
        <end position="313"/>
    </location>
    <ligand>
        <name>pyridoxal 5'-phosphate</name>
        <dbReference type="ChEBI" id="CHEBI:597326"/>
    </ligand>
</feature>
<evidence type="ECO:0000313" key="10">
    <source>
        <dbReference type="EMBL" id="CAM74980.1"/>
    </source>
</evidence>
<feature type="binding site" evidence="9">
    <location>
        <position position="395"/>
    </location>
    <ligand>
        <name>substrate</name>
    </ligand>
</feature>
<feature type="binding site" evidence="9">
    <location>
        <position position="311"/>
    </location>
    <ligand>
        <name>substrate</name>
    </ligand>
</feature>
<dbReference type="PROSITE" id="PS00600">
    <property type="entry name" value="AA_TRANSFER_CLASS_3"/>
    <property type="match status" value="1"/>
</dbReference>
<comment type="similarity">
    <text evidence="9">Belongs to the class-III pyridoxal-phosphate-dependent aminotransferase family. BioA subfamily.</text>
</comment>
<comment type="function">
    <text evidence="9">Catalyzes the transfer of the alpha-amino group from S-adenosyl-L-methionine (SAM) to 7-keto-8-aminopelargonic acid (KAPA) to form 7,8-diaminopelargonic acid (DAPA). It is the only aminotransferase known to utilize SAM as an amino donor.</text>
</comment>
<protein>
    <recommendedName>
        <fullName evidence="9">Adenosylmethionine-8-amino-7-oxononanoate aminotransferase</fullName>
        <ecNumber evidence="9">2.6.1.62</ecNumber>
    </recommendedName>
    <alternativeName>
        <fullName evidence="9">7,8-diamino-pelargonic acid aminotransferase</fullName>
        <shortName evidence="9">DAPA AT</shortName>
        <shortName evidence="9">DAPA aminotransferase</shortName>
    </alternativeName>
    <alternativeName>
        <fullName evidence="9">7,8-diaminononanoate synthase</fullName>
        <shortName evidence="9">DANS</shortName>
    </alternativeName>
    <alternativeName>
        <fullName evidence="9">Diaminopelargonic acid synthase</fullName>
    </alternativeName>
</protein>
<dbReference type="InterPro" id="IPR005814">
    <property type="entry name" value="Aminotrans_3"/>
</dbReference>
<feature type="site" description="Participates in the substrate recognition with KAPA and in a stacking interaction with the adenine ring of SAM" evidence="9">
    <location>
        <position position="17"/>
    </location>
</feature>
<evidence type="ECO:0000256" key="9">
    <source>
        <dbReference type="HAMAP-Rule" id="MF_00834"/>
    </source>
</evidence>
<feature type="binding site" evidence="9">
    <location>
        <begin position="112"/>
        <end position="113"/>
    </location>
    <ligand>
        <name>pyridoxal 5'-phosphate</name>
        <dbReference type="ChEBI" id="CHEBI:597326"/>
    </ligand>
</feature>
<keyword evidence="9" id="KW-0963">Cytoplasm</keyword>
<feature type="modified residue" description="N6-(pyridoxal phosphate)lysine" evidence="9">
    <location>
        <position position="277"/>
    </location>
</feature>
<dbReference type="InterPro" id="IPR015421">
    <property type="entry name" value="PyrdxlP-dep_Trfase_major"/>
</dbReference>
<keyword evidence="3 9" id="KW-0032">Aminotransferase</keyword>
<feature type="binding site" evidence="9">
    <location>
        <position position="52"/>
    </location>
    <ligand>
        <name>substrate</name>
    </ligand>
</feature>
<feature type="binding site" evidence="9">
    <location>
        <position position="144"/>
    </location>
    <ligand>
        <name>substrate</name>
    </ligand>
</feature>
<accession>A4TWH3</accession>
<gene>
    <name evidence="9 10" type="primary">bioA</name>
    <name evidence="10" type="ORF">MGR_0754</name>
</gene>
<dbReference type="GO" id="GO:0004141">
    <property type="term" value="F:dethiobiotin synthase activity"/>
    <property type="evidence" value="ECO:0007669"/>
    <property type="project" value="TreeGrafter"/>
</dbReference>
<dbReference type="HAMAP" id="MF_00834">
    <property type="entry name" value="BioA"/>
    <property type="match status" value="1"/>
</dbReference>
<feature type="binding site" evidence="9">
    <location>
        <position position="248"/>
    </location>
    <ligand>
        <name>pyridoxal 5'-phosphate</name>
        <dbReference type="ChEBI" id="CHEBI:597326"/>
    </ligand>
</feature>
<dbReference type="PANTHER" id="PTHR42684:SF3">
    <property type="entry name" value="ADENOSYLMETHIONINE-8-AMINO-7-OXONONANOATE AMINOTRANSFERASE"/>
    <property type="match status" value="1"/>
</dbReference>
<dbReference type="NCBIfam" id="NF004624">
    <property type="entry name" value="PRK05964.1"/>
    <property type="match status" value="1"/>
</dbReference>
<comment type="subunit">
    <text evidence="9">Homodimer.</text>
</comment>
<organism evidence="10">
    <name type="scientific">Magnetospirillum gryphiswaldense</name>
    <dbReference type="NCBI Taxonomy" id="55518"/>
    <lineage>
        <taxon>Bacteria</taxon>
        <taxon>Pseudomonadati</taxon>
        <taxon>Pseudomonadota</taxon>
        <taxon>Alphaproteobacteria</taxon>
        <taxon>Rhodospirillales</taxon>
        <taxon>Rhodospirillaceae</taxon>
        <taxon>Magnetospirillum</taxon>
    </lineage>
</organism>
<proteinExistence type="inferred from homology"/>
<comment type="subcellular location">
    <subcellularLocation>
        <location evidence="9">Cytoplasm</location>
    </subcellularLocation>
</comment>